<feature type="transmembrane region" description="Helical" evidence="1">
    <location>
        <begin position="85"/>
        <end position="105"/>
    </location>
</feature>
<accession>A0ABU0RTF7</accession>
<organism evidence="2 3">
    <name type="scientific">Streptomyces turgidiscabies</name>
    <dbReference type="NCBI Taxonomy" id="85558"/>
    <lineage>
        <taxon>Bacteria</taxon>
        <taxon>Bacillati</taxon>
        <taxon>Actinomycetota</taxon>
        <taxon>Actinomycetes</taxon>
        <taxon>Kitasatosporales</taxon>
        <taxon>Streptomycetaceae</taxon>
        <taxon>Streptomyces</taxon>
    </lineage>
</organism>
<dbReference type="EMBL" id="JAUSZS010000006">
    <property type="protein sequence ID" value="MDQ0935241.1"/>
    <property type="molecule type" value="Genomic_DNA"/>
</dbReference>
<sequence>MSQTLITTLGRSSEPTTLLRRFLALDAVVTAANGLAYLAASGPLGRLLGVDSGLLLGLGAFLALYAAWVGFLASRPQPPVLGVKLVIEANTVWALASLVALFIWFDASAAGVAWIPLQAFVVGGFAALQYSALRASTLRA</sequence>
<evidence type="ECO:0000256" key="1">
    <source>
        <dbReference type="SAM" id="Phobius"/>
    </source>
</evidence>
<keyword evidence="3" id="KW-1185">Reference proteome</keyword>
<proteinExistence type="predicted"/>
<reference evidence="2 3" key="1">
    <citation type="submission" date="2023-07" db="EMBL/GenBank/DDBJ databases">
        <title>Comparative genomics of wheat-associated soil bacteria to identify genetic determinants of phenazine resistance.</title>
        <authorList>
            <person name="Mouncey N."/>
        </authorList>
    </citation>
    <scope>NUCLEOTIDE SEQUENCE [LARGE SCALE GENOMIC DNA]</scope>
    <source>
        <strain evidence="2 3">W2I16</strain>
    </source>
</reference>
<dbReference type="RefSeq" id="WP_307628829.1">
    <property type="nucleotide sequence ID" value="NZ_JAUSZS010000006.1"/>
</dbReference>
<evidence type="ECO:0008006" key="4">
    <source>
        <dbReference type="Google" id="ProtNLM"/>
    </source>
</evidence>
<protein>
    <recommendedName>
        <fullName evidence="4">Integral membrane protein</fullName>
    </recommendedName>
</protein>
<keyword evidence="1" id="KW-0472">Membrane</keyword>
<comment type="caution">
    <text evidence="2">The sequence shown here is derived from an EMBL/GenBank/DDBJ whole genome shotgun (WGS) entry which is preliminary data.</text>
</comment>
<feature type="transmembrane region" description="Helical" evidence="1">
    <location>
        <begin position="111"/>
        <end position="133"/>
    </location>
</feature>
<evidence type="ECO:0000313" key="3">
    <source>
        <dbReference type="Proteomes" id="UP001223072"/>
    </source>
</evidence>
<keyword evidence="1" id="KW-0812">Transmembrane</keyword>
<feature type="transmembrane region" description="Helical" evidence="1">
    <location>
        <begin position="21"/>
        <end position="40"/>
    </location>
</feature>
<feature type="transmembrane region" description="Helical" evidence="1">
    <location>
        <begin position="52"/>
        <end position="73"/>
    </location>
</feature>
<keyword evidence="1" id="KW-1133">Transmembrane helix</keyword>
<dbReference type="Proteomes" id="UP001223072">
    <property type="component" value="Unassembled WGS sequence"/>
</dbReference>
<name>A0ABU0RTF7_9ACTN</name>
<gene>
    <name evidence="2" type="ORF">QFZ49_005212</name>
</gene>
<evidence type="ECO:0000313" key="2">
    <source>
        <dbReference type="EMBL" id="MDQ0935241.1"/>
    </source>
</evidence>